<evidence type="ECO:0000256" key="3">
    <source>
        <dbReference type="ARBA" id="ARBA00022507"/>
    </source>
</evidence>
<name>A0A2L1GGC4_9PLEO</name>
<accession>A0A2L1GGC4</accession>
<dbReference type="GO" id="GO:0000750">
    <property type="term" value="P:pheromone-dependent signal transduction involved in conjugation with cellular fusion"/>
    <property type="evidence" value="ECO:0007669"/>
    <property type="project" value="TreeGrafter"/>
</dbReference>
<feature type="transmembrane region" description="Helical" evidence="11">
    <location>
        <begin position="161"/>
        <end position="189"/>
    </location>
</feature>
<dbReference type="GO" id="GO:0005886">
    <property type="term" value="C:plasma membrane"/>
    <property type="evidence" value="ECO:0007669"/>
    <property type="project" value="TreeGrafter"/>
</dbReference>
<protein>
    <submittedName>
        <fullName evidence="12">Pheromone B a 2 factor receptor</fullName>
    </submittedName>
</protein>
<feature type="transmembrane region" description="Helical" evidence="11">
    <location>
        <begin position="23"/>
        <end position="42"/>
    </location>
</feature>
<feature type="transmembrane region" description="Helical" evidence="11">
    <location>
        <begin position="91"/>
        <end position="109"/>
    </location>
</feature>
<sequence>MNFHYNSTAGEGEMFAPTYPQAILFPVFAFPAWILCLPSMIWHFRQANVAAGSAILWIILHNFFNSINTLIWPRDNLTEWWDGSIWCDIHVRLQVGSYVGLAASAAMITRKLAKVMDTRNITVSSSRSSKIREKIWELVWCWGAPLVLIIVYYVVQPARYMIYGIVGCLPAYDTSWPSIVLILLVYRLYRYRREFHRLVATQNTTKSRFIRLFILSMILSLVYLTYSIYITIAVSLVATDPYSWSFVHDPTRFNTILRVPGHGQVALDKWIQVATGYVTFALFGTGVDAHNLYKKMLVSVGMGRLWPSLYEPSESGNRTPSSFAARSWSSSVGSKVKNMLWSSLSKGTNTISTASMGESRNGSVAMDSMAHGLHSVTAEDALIERKPHHRYSKSDSNPQFQASTAAKQYFFQKWFARPNLTRPLLPFFNHRNVRELNTHKNNIPTPTPSSTSPGVQAHAWATEDTSVGRASESIAVHVVREVHQDRHDRRDSEKEDKSIGAWA</sequence>
<dbReference type="GO" id="GO:0004932">
    <property type="term" value="F:mating-type factor pheromone receptor activity"/>
    <property type="evidence" value="ECO:0007669"/>
    <property type="project" value="InterPro"/>
</dbReference>
<evidence type="ECO:0000256" key="11">
    <source>
        <dbReference type="SAM" id="Phobius"/>
    </source>
</evidence>
<organism evidence="12">
    <name type="scientific">Stemphylium eturmiunum</name>
    <dbReference type="NCBI Taxonomy" id="235069"/>
    <lineage>
        <taxon>Eukaryota</taxon>
        <taxon>Fungi</taxon>
        <taxon>Dikarya</taxon>
        <taxon>Ascomycota</taxon>
        <taxon>Pezizomycotina</taxon>
        <taxon>Dothideomycetes</taxon>
        <taxon>Pleosporomycetidae</taxon>
        <taxon>Pleosporales</taxon>
        <taxon>Pleosporineae</taxon>
        <taxon>Pleosporaceae</taxon>
        <taxon>Stemphylium</taxon>
    </lineage>
</organism>
<feature type="transmembrane region" description="Helical" evidence="11">
    <location>
        <begin position="49"/>
        <end position="71"/>
    </location>
</feature>
<comment type="similarity">
    <text evidence="2">Belongs to the G-protein coupled receptor 4 family.</text>
</comment>
<evidence type="ECO:0000256" key="10">
    <source>
        <dbReference type="SAM" id="MobiDB-lite"/>
    </source>
</evidence>
<keyword evidence="7 11" id="KW-0472">Membrane</keyword>
<keyword evidence="3" id="KW-0589">Pheromone response</keyword>
<comment type="subcellular location">
    <subcellularLocation>
        <location evidence="1">Membrane</location>
        <topology evidence="1">Multi-pass membrane protein</topology>
    </subcellularLocation>
</comment>
<evidence type="ECO:0000256" key="4">
    <source>
        <dbReference type="ARBA" id="ARBA00022692"/>
    </source>
</evidence>
<keyword evidence="8 12" id="KW-0675">Receptor</keyword>
<feature type="transmembrane region" description="Helical" evidence="11">
    <location>
        <begin position="209"/>
        <end position="229"/>
    </location>
</feature>
<dbReference type="PRINTS" id="PR00899">
    <property type="entry name" value="GPCRSTE3"/>
</dbReference>
<evidence type="ECO:0000256" key="8">
    <source>
        <dbReference type="ARBA" id="ARBA00023170"/>
    </source>
</evidence>
<reference evidence="12" key="1">
    <citation type="submission" date="2017-11" db="EMBL/GenBank/DDBJ databases">
        <authorList>
            <person name="Han C.G."/>
        </authorList>
    </citation>
    <scope>NUCLEOTIDE SEQUENCE</scope>
</reference>
<dbReference type="AlphaFoldDB" id="A0A2L1GGC4"/>
<feature type="transmembrane region" description="Helical" evidence="11">
    <location>
        <begin position="135"/>
        <end position="155"/>
    </location>
</feature>
<keyword evidence="5 11" id="KW-1133">Transmembrane helix</keyword>
<dbReference type="InterPro" id="IPR001499">
    <property type="entry name" value="GPCR_STE3"/>
</dbReference>
<keyword evidence="4 11" id="KW-0812">Transmembrane</keyword>
<evidence type="ECO:0000256" key="6">
    <source>
        <dbReference type="ARBA" id="ARBA00023040"/>
    </source>
</evidence>
<keyword evidence="6" id="KW-0297">G-protein coupled receptor</keyword>
<dbReference type="EMBL" id="MG548312">
    <property type="protein sequence ID" value="AVD68703.1"/>
    <property type="molecule type" value="Genomic_DNA"/>
</dbReference>
<evidence type="ECO:0000256" key="1">
    <source>
        <dbReference type="ARBA" id="ARBA00004141"/>
    </source>
</evidence>
<evidence type="ECO:0000256" key="9">
    <source>
        <dbReference type="ARBA" id="ARBA00023224"/>
    </source>
</evidence>
<dbReference type="PANTHER" id="PTHR28097:SF1">
    <property type="entry name" value="PHEROMONE A FACTOR RECEPTOR"/>
    <property type="match status" value="1"/>
</dbReference>
<evidence type="ECO:0000256" key="2">
    <source>
        <dbReference type="ARBA" id="ARBA00011085"/>
    </source>
</evidence>
<feature type="region of interest" description="Disordered" evidence="10">
    <location>
        <begin position="482"/>
        <end position="503"/>
    </location>
</feature>
<keyword evidence="9" id="KW-0807">Transducer</keyword>
<dbReference type="Pfam" id="PF02076">
    <property type="entry name" value="STE3"/>
    <property type="match status" value="1"/>
</dbReference>
<dbReference type="CDD" id="cd14966">
    <property type="entry name" value="7tmD_STE3"/>
    <property type="match status" value="1"/>
</dbReference>
<proteinExistence type="inferred from homology"/>
<evidence type="ECO:0000256" key="5">
    <source>
        <dbReference type="ARBA" id="ARBA00022989"/>
    </source>
</evidence>
<evidence type="ECO:0000313" key="12">
    <source>
        <dbReference type="EMBL" id="AVD68703.1"/>
    </source>
</evidence>
<evidence type="ECO:0000256" key="7">
    <source>
        <dbReference type="ARBA" id="ARBA00023136"/>
    </source>
</evidence>
<dbReference type="PANTHER" id="PTHR28097">
    <property type="entry name" value="PHEROMONE A FACTOR RECEPTOR"/>
    <property type="match status" value="1"/>
</dbReference>